<comment type="similarity">
    <text evidence="1">Belongs to the C/M/P thioester hydrolase family.</text>
</comment>
<dbReference type="EMBL" id="BMII01000003">
    <property type="protein sequence ID" value="GGB47848.1"/>
    <property type="molecule type" value="Genomic_DNA"/>
</dbReference>
<dbReference type="PANTHER" id="PTHR11066:SF34">
    <property type="entry name" value="ACYL-COENZYME A THIOESTERASE 8"/>
    <property type="match status" value="1"/>
</dbReference>
<dbReference type="InterPro" id="IPR049449">
    <property type="entry name" value="TesB_ACOT8-like_N"/>
</dbReference>
<organism evidence="5 6">
    <name type="scientific">Shewanella inventionis</name>
    <dbReference type="NCBI Taxonomy" id="1738770"/>
    <lineage>
        <taxon>Bacteria</taxon>
        <taxon>Pseudomonadati</taxon>
        <taxon>Pseudomonadota</taxon>
        <taxon>Gammaproteobacteria</taxon>
        <taxon>Alteromonadales</taxon>
        <taxon>Shewanellaceae</taxon>
        <taxon>Shewanella</taxon>
    </lineage>
</organism>
<dbReference type="Pfam" id="PF02551">
    <property type="entry name" value="Acyl_CoA_thio"/>
    <property type="match status" value="1"/>
</dbReference>
<dbReference type="InterPro" id="IPR003703">
    <property type="entry name" value="Acyl_CoA_thio"/>
</dbReference>
<dbReference type="PANTHER" id="PTHR11066">
    <property type="entry name" value="ACYL-COA THIOESTERASE"/>
    <property type="match status" value="1"/>
</dbReference>
<reference evidence="6" key="1">
    <citation type="journal article" date="2019" name="Int. J. Syst. Evol. Microbiol.">
        <title>The Global Catalogue of Microorganisms (GCM) 10K type strain sequencing project: providing services to taxonomists for standard genome sequencing and annotation.</title>
        <authorList>
            <consortium name="The Broad Institute Genomics Platform"/>
            <consortium name="The Broad Institute Genome Sequencing Center for Infectious Disease"/>
            <person name="Wu L."/>
            <person name="Ma J."/>
        </authorList>
    </citation>
    <scope>NUCLEOTIDE SEQUENCE [LARGE SCALE GENOMIC DNA]</scope>
    <source>
        <strain evidence="6">CGMCC 1.15339</strain>
    </source>
</reference>
<gene>
    <name evidence="5" type="primary">tesB</name>
    <name evidence="5" type="ORF">GCM10011607_05120</name>
</gene>
<proteinExistence type="inferred from homology"/>
<evidence type="ECO:0000259" key="4">
    <source>
        <dbReference type="Pfam" id="PF13622"/>
    </source>
</evidence>
<evidence type="ECO:0000313" key="5">
    <source>
        <dbReference type="EMBL" id="GGB47848.1"/>
    </source>
</evidence>
<evidence type="ECO:0000256" key="2">
    <source>
        <dbReference type="ARBA" id="ARBA00022801"/>
    </source>
</evidence>
<feature type="domain" description="Acyl-CoA thioesterase-like N-terminal HotDog" evidence="4">
    <location>
        <begin position="53"/>
        <end position="131"/>
    </location>
</feature>
<accession>A0ABQ1IP65</accession>
<dbReference type="NCBIfam" id="TIGR00189">
    <property type="entry name" value="tesB"/>
    <property type="match status" value="1"/>
</dbReference>
<dbReference type="Gene3D" id="2.40.160.210">
    <property type="entry name" value="Acyl-CoA thioesterase, double hotdog domain"/>
    <property type="match status" value="1"/>
</dbReference>
<sequence length="309" mass="34690">MLENINATKVTLGVNFCCIEGSMSQVLNDLLSLLSLEKLEDGLFRGQSQDLGFGHVFGGQVMGQALSAAKQTVSEDRHVHSLHSYFLRAGDEKHPIVYDVENMRDGGSFSARRVKAIQKGRPIFYMTCSFQKHENGFEHQASMPDVPGPEGLLNQQELAMTMRDKVPKQMLEKFMADSPIEMRLVNPLNPLAPGTNEPKRYVWLRANGQVPNNHNIQEYLLAYASDFNFLVTAAQPHGVSYLTPGMRMATIDHAMWFHRPFNMEEWLLYSIESPNAGGGRGFVKGQFFNRQGQLVASATQEGLLRMTHK</sequence>
<dbReference type="InterPro" id="IPR029069">
    <property type="entry name" value="HotDog_dom_sf"/>
</dbReference>
<keyword evidence="6" id="KW-1185">Reference proteome</keyword>
<evidence type="ECO:0000256" key="1">
    <source>
        <dbReference type="ARBA" id="ARBA00006538"/>
    </source>
</evidence>
<feature type="domain" description="Acyl-CoA thioesterase 2 C-terminal" evidence="3">
    <location>
        <begin position="173"/>
        <end position="303"/>
    </location>
</feature>
<keyword evidence="2" id="KW-0378">Hydrolase</keyword>
<protein>
    <submittedName>
        <fullName evidence="5">Acyl-CoA thioesterase II</fullName>
    </submittedName>
</protein>
<dbReference type="Pfam" id="PF13622">
    <property type="entry name" value="4HBT_3"/>
    <property type="match status" value="1"/>
</dbReference>
<name>A0ABQ1IP65_9GAMM</name>
<dbReference type="CDD" id="cd03445">
    <property type="entry name" value="Thioesterase_II_repeat2"/>
    <property type="match status" value="1"/>
</dbReference>
<dbReference type="SUPFAM" id="SSF54637">
    <property type="entry name" value="Thioesterase/thiol ester dehydrase-isomerase"/>
    <property type="match status" value="2"/>
</dbReference>
<comment type="caution">
    <text evidence="5">The sequence shown here is derived from an EMBL/GenBank/DDBJ whole genome shotgun (WGS) entry which is preliminary data.</text>
</comment>
<dbReference type="Proteomes" id="UP000617555">
    <property type="component" value="Unassembled WGS sequence"/>
</dbReference>
<dbReference type="InterPro" id="IPR025652">
    <property type="entry name" value="TesB_C"/>
</dbReference>
<dbReference type="CDD" id="cd03444">
    <property type="entry name" value="Thioesterase_II_repeat1"/>
    <property type="match status" value="1"/>
</dbReference>
<evidence type="ECO:0000259" key="3">
    <source>
        <dbReference type="Pfam" id="PF02551"/>
    </source>
</evidence>
<evidence type="ECO:0000313" key="6">
    <source>
        <dbReference type="Proteomes" id="UP000617555"/>
    </source>
</evidence>
<dbReference type="InterPro" id="IPR042171">
    <property type="entry name" value="Acyl-CoA_hotdog"/>
</dbReference>